<proteinExistence type="predicted"/>
<dbReference type="AlphaFoldDB" id="A0A0C3FXI6"/>
<dbReference type="InParanoid" id="A0A0C3FXI6"/>
<dbReference type="HOGENOM" id="CLU_1050170_0_0_1"/>
<evidence type="ECO:0000313" key="2">
    <source>
        <dbReference type="Proteomes" id="UP000054166"/>
    </source>
</evidence>
<reference evidence="2" key="2">
    <citation type="submission" date="2015-01" db="EMBL/GenBank/DDBJ databases">
        <title>Evolutionary Origins and Diversification of the Mycorrhizal Mutualists.</title>
        <authorList>
            <consortium name="DOE Joint Genome Institute"/>
            <consortium name="Mycorrhizal Genomics Consortium"/>
            <person name="Kohler A."/>
            <person name="Kuo A."/>
            <person name="Nagy L.G."/>
            <person name="Floudas D."/>
            <person name="Copeland A."/>
            <person name="Barry K.W."/>
            <person name="Cichocki N."/>
            <person name="Veneault-Fourrey C."/>
            <person name="LaButti K."/>
            <person name="Lindquist E.A."/>
            <person name="Lipzen A."/>
            <person name="Lundell T."/>
            <person name="Morin E."/>
            <person name="Murat C."/>
            <person name="Riley R."/>
            <person name="Ohm R."/>
            <person name="Sun H."/>
            <person name="Tunlid A."/>
            <person name="Henrissat B."/>
            <person name="Grigoriev I.V."/>
            <person name="Hibbett D.S."/>
            <person name="Martin F."/>
        </authorList>
    </citation>
    <scope>NUCLEOTIDE SEQUENCE [LARGE SCALE GENOMIC DNA]</scope>
    <source>
        <strain evidence="2">F 1598</strain>
    </source>
</reference>
<accession>A0A0C3FXI6</accession>
<reference evidence="1 2" key="1">
    <citation type="submission" date="2014-04" db="EMBL/GenBank/DDBJ databases">
        <authorList>
            <consortium name="DOE Joint Genome Institute"/>
            <person name="Kuo A."/>
            <person name="Tarkka M."/>
            <person name="Buscot F."/>
            <person name="Kohler A."/>
            <person name="Nagy L.G."/>
            <person name="Floudas D."/>
            <person name="Copeland A."/>
            <person name="Barry K.W."/>
            <person name="Cichocki N."/>
            <person name="Veneault-Fourrey C."/>
            <person name="LaButti K."/>
            <person name="Lindquist E.A."/>
            <person name="Lipzen A."/>
            <person name="Lundell T."/>
            <person name="Morin E."/>
            <person name="Murat C."/>
            <person name="Sun H."/>
            <person name="Tunlid A."/>
            <person name="Henrissat B."/>
            <person name="Grigoriev I.V."/>
            <person name="Hibbett D.S."/>
            <person name="Martin F."/>
            <person name="Nordberg H.P."/>
            <person name="Cantor M.N."/>
            <person name="Hua S.X."/>
        </authorList>
    </citation>
    <scope>NUCLEOTIDE SEQUENCE [LARGE SCALE GENOMIC DNA]</scope>
    <source>
        <strain evidence="1 2">F 1598</strain>
    </source>
</reference>
<organism evidence="1 2">
    <name type="scientific">Piloderma croceum (strain F 1598)</name>
    <dbReference type="NCBI Taxonomy" id="765440"/>
    <lineage>
        <taxon>Eukaryota</taxon>
        <taxon>Fungi</taxon>
        <taxon>Dikarya</taxon>
        <taxon>Basidiomycota</taxon>
        <taxon>Agaricomycotina</taxon>
        <taxon>Agaricomycetes</taxon>
        <taxon>Agaricomycetidae</taxon>
        <taxon>Atheliales</taxon>
        <taxon>Atheliaceae</taxon>
        <taxon>Piloderma</taxon>
    </lineage>
</organism>
<name>A0A0C3FXI6_PILCF</name>
<gene>
    <name evidence="1" type="ORF">PILCRDRAFT_404710</name>
</gene>
<dbReference type="EMBL" id="KN832988">
    <property type="protein sequence ID" value="KIM84244.1"/>
    <property type="molecule type" value="Genomic_DNA"/>
</dbReference>
<sequence length="265" mass="31024">MRDLVSPKAHITIHFKLYRWRISWEDGRIYSDDLLVQFQILGCEHERRGEQSEVNNWRKSAQDEYGRTMAATSLNVNIAGIELSEQNAYRFSTTSQNYTEVVNPERKDQKSCVILTRQPSGRGGLSKFLIYAMHVENSDAVSNRVCSKHRLVFRLINITNMSGLWLMQTKRHKWCSGRTRRGFHRSTVYRLLRFSSSLMMACVHKTVDQRVFVMNPWTRNSSSYLLIPILISSTNYLMNMDLDENNLEDYRGNLKSHVRCQCQRS</sequence>
<protein>
    <submittedName>
        <fullName evidence="1">Uncharacterized protein</fullName>
    </submittedName>
</protein>
<keyword evidence="2" id="KW-1185">Reference proteome</keyword>
<evidence type="ECO:0000313" key="1">
    <source>
        <dbReference type="EMBL" id="KIM84244.1"/>
    </source>
</evidence>
<dbReference type="Proteomes" id="UP000054166">
    <property type="component" value="Unassembled WGS sequence"/>
</dbReference>